<dbReference type="AlphaFoldDB" id="A0A2W4Y0M2"/>
<feature type="region of interest" description="Disordered" evidence="10">
    <location>
        <begin position="1"/>
        <end position="47"/>
    </location>
</feature>
<evidence type="ECO:0000256" key="7">
    <source>
        <dbReference type="ARBA" id="ARBA00022989"/>
    </source>
</evidence>
<keyword evidence="3" id="KW-0813">Transport</keyword>
<accession>A0A2W4Y0M2</accession>
<feature type="coiled-coil region" evidence="9">
    <location>
        <begin position="236"/>
        <end position="277"/>
    </location>
</feature>
<reference evidence="14 15" key="2">
    <citation type="submission" date="2018-06" db="EMBL/GenBank/DDBJ databases">
        <title>Metagenomic assembly of (sub)arctic Cyanobacteria and their associated microbiome from non-axenic cultures.</title>
        <authorList>
            <person name="Baurain D."/>
        </authorList>
    </citation>
    <scope>NUCLEOTIDE SEQUENCE [LARGE SCALE GENOMIC DNA]</scope>
    <source>
        <strain evidence="14">ULC027bin1</strain>
    </source>
</reference>
<sequence length="486" mass="53482">MTTTSNRFQLQPVERNGYGADSANGNGNGNGNGNSNGNGGNGDIPSGYVPQSFDKPVILKQSPRWAQLITVTIMGVTVAALVAAFVIKVDEAISASGKLEPQGEVQVIQAPVGGVVEKVLVKEGEQVEQGQVVAMLDETATKAQIESNQEISQRLNAENNYYRAQLSGVVDAVAPSGVAADLIQRGRDRTELVATNRLYQAQIGGNAENLDANQVDRLETAQSRLNSQQRINTLQTDQYREQLNKTREQLNNSQTEVNTLQQDIDRLNFQISQGQQEVSRTAFESRETFQDRISVNEQNIAEIDSQITQRILENDRQLSELSSQLAQFKQSVKYQALTAPVSGTVFNLKANQPGYVANSTEPMMEIVPEDDLIARVFIPSKDVGFIKIGQKVDVRIDAYSFSEFGDMEGTVTAISTDALPPNELYNFYHIPAEITLEQQQFVVDDVPLAIRSGMSLSANIKLRKRRVITFFTDLFTRKVDAVTTGN</sequence>
<dbReference type="InterPro" id="IPR058625">
    <property type="entry name" value="MdtA-like_BSH"/>
</dbReference>
<dbReference type="InterPro" id="IPR050739">
    <property type="entry name" value="MFP"/>
</dbReference>
<comment type="subcellular location">
    <subcellularLocation>
        <location evidence="1">Cell inner membrane</location>
        <topology evidence="1">Single-pass membrane protein</topology>
    </subcellularLocation>
</comment>
<evidence type="ECO:0000256" key="4">
    <source>
        <dbReference type="ARBA" id="ARBA00022475"/>
    </source>
</evidence>
<organism evidence="14 15">
    <name type="scientific">Phormidesmis priestleyi</name>
    <dbReference type="NCBI Taxonomy" id="268141"/>
    <lineage>
        <taxon>Bacteria</taxon>
        <taxon>Bacillati</taxon>
        <taxon>Cyanobacteriota</taxon>
        <taxon>Cyanophyceae</taxon>
        <taxon>Leptolyngbyales</taxon>
        <taxon>Leptolyngbyaceae</taxon>
        <taxon>Phormidesmis</taxon>
    </lineage>
</organism>
<evidence type="ECO:0000259" key="13">
    <source>
        <dbReference type="Pfam" id="PF26002"/>
    </source>
</evidence>
<evidence type="ECO:0000256" key="2">
    <source>
        <dbReference type="ARBA" id="ARBA00009477"/>
    </source>
</evidence>
<proteinExistence type="inferred from homology"/>
<dbReference type="EMBL" id="QBMP01000010">
    <property type="protein sequence ID" value="PZO60369.1"/>
    <property type="molecule type" value="Genomic_DNA"/>
</dbReference>
<keyword evidence="8 11" id="KW-0472">Membrane</keyword>
<evidence type="ECO:0000256" key="9">
    <source>
        <dbReference type="SAM" id="Coils"/>
    </source>
</evidence>
<comment type="similarity">
    <text evidence="2">Belongs to the membrane fusion protein (MFP) (TC 8.A.1) family.</text>
</comment>
<dbReference type="NCBIfam" id="TIGR01843">
    <property type="entry name" value="type_I_hlyD"/>
    <property type="match status" value="1"/>
</dbReference>
<comment type="caution">
    <text evidence="14">The sequence shown here is derived from an EMBL/GenBank/DDBJ whole genome shotgun (WGS) entry which is preliminary data.</text>
</comment>
<dbReference type="Pfam" id="PF26002">
    <property type="entry name" value="Beta-barrel_AprE"/>
    <property type="match status" value="1"/>
</dbReference>
<keyword evidence="5" id="KW-0997">Cell inner membrane</keyword>
<evidence type="ECO:0000313" key="15">
    <source>
        <dbReference type="Proteomes" id="UP000249794"/>
    </source>
</evidence>
<keyword evidence="6 11" id="KW-0812">Transmembrane</keyword>
<evidence type="ECO:0000256" key="5">
    <source>
        <dbReference type="ARBA" id="ARBA00022519"/>
    </source>
</evidence>
<protein>
    <submittedName>
        <fullName evidence="14">Hemolysin D</fullName>
    </submittedName>
</protein>
<gene>
    <name evidence="14" type="ORF">DCF15_02055</name>
</gene>
<keyword evidence="7 11" id="KW-1133">Transmembrane helix</keyword>
<feature type="compositionally biased region" description="Gly residues" evidence="10">
    <location>
        <begin position="26"/>
        <end position="42"/>
    </location>
</feature>
<dbReference type="InterPro" id="IPR058982">
    <property type="entry name" value="Beta-barrel_AprE"/>
</dbReference>
<dbReference type="InterPro" id="IPR010129">
    <property type="entry name" value="T1SS_HlyD"/>
</dbReference>
<feature type="domain" description="AprE-like beta-barrel" evidence="13">
    <location>
        <begin position="372"/>
        <end position="462"/>
    </location>
</feature>
<evidence type="ECO:0000313" key="14">
    <source>
        <dbReference type="EMBL" id="PZO60369.1"/>
    </source>
</evidence>
<dbReference type="InterPro" id="IPR011053">
    <property type="entry name" value="Single_hybrid_motif"/>
</dbReference>
<dbReference type="Pfam" id="PF25917">
    <property type="entry name" value="BSH_RND"/>
    <property type="match status" value="1"/>
</dbReference>
<feature type="domain" description="Multidrug resistance protein MdtA-like barrel-sandwich hybrid" evidence="12">
    <location>
        <begin position="108"/>
        <end position="360"/>
    </location>
</feature>
<dbReference type="PANTHER" id="PTHR30386:SF26">
    <property type="entry name" value="TRANSPORT PROTEIN COMB"/>
    <property type="match status" value="1"/>
</dbReference>
<evidence type="ECO:0000256" key="11">
    <source>
        <dbReference type="SAM" id="Phobius"/>
    </source>
</evidence>
<dbReference type="PANTHER" id="PTHR30386">
    <property type="entry name" value="MEMBRANE FUSION SUBUNIT OF EMRAB-TOLC MULTIDRUG EFFLUX PUMP"/>
    <property type="match status" value="1"/>
</dbReference>
<keyword evidence="9" id="KW-0175">Coiled coil</keyword>
<keyword evidence="4" id="KW-1003">Cell membrane</keyword>
<dbReference type="GO" id="GO:0005886">
    <property type="term" value="C:plasma membrane"/>
    <property type="evidence" value="ECO:0007669"/>
    <property type="project" value="UniProtKB-SubCell"/>
</dbReference>
<name>A0A2W4Y0M2_9CYAN</name>
<evidence type="ECO:0000259" key="12">
    <source>
        <dbReference type="Pfam" id="PF25917"/>
    </source>
</evidence>
<dbReference type="Gene3D" id="2.40.50.100">
    <property type="match status" value="1"/>
</dbReference>
<dbReference type="Gene3D" id="2.40.30.170">
    <property type="match status" value="1"/>
</dbReference>
<dbReference type="Proteomes" id="UP000249794">
    <property type="component" value="Unassembled WGS sequence"/>
</dbReference>
<dbReference type="GO" id="GO:0015031">
    <property type="term" value="P:protein transport"/>
    <property type="evidence" value="ECO:0007669"/>
    <property type="project" value="InterPro"/>
</dbReference>
<evidence type="ECO:0000256" key="3">
    <source>
        <dbReference type="ARBA" id="ARBA00022448"/>
    </source>
</evidence>
<feature type="compositionally biased region" description="Low complexity" evidence="10">
    <location>
        <begin position="16"/>
        <end position="25"/>
    </location>
</feature>
<evidence type="ECO:0000256" key="1">
    <source>
        <dbReference type="ARBA" id="ARBA00004377"/>
    </source>
</evidence>
<feature type="transmembrane region" description="Helical" evidence="11">
    <location>
        <begin position="65"/>
        <end position="87"/>
    </location>
</feature>
<evidence type="ECO:0000256" key="10">
    <source>
        <dbReference type="SAM" id="MobiDB-lite"/>
    </source>
</evidence>
<reference evidence="15" key="1">
    <citation type="submission" date="2018-04" db="EMBL/GenBank/DDBJ databases">
        <authorList>
            <person name="Cornet L."/>
        </authorList>
    </citation>
    <scope>NUCLEOTIDE SEQUENCE [LARGE SCALE GENOMIC DNA]</scope>
</reference>
<dbReference type="PRINTS" id="PR01490">
    <property type="entry name" value="RTXTOXIND"/>
</dbReference>
<evidence type="ECO:0000256" key="6">
    <source>
        <dbReference type="ARBA" id="ARBA00022692"/>
    </source>
</evidence>
<dbReference type="SUPFAM" id="SSF51230">
    <property type="entry name" value="Single hybrid motif"/>
    <property type="match status" value="1"/>
</dbReference>
<evidence type="ECO:0000256" key="8">
    <source>
        <dbReference type="ARBA" id="ARBA00023136"/>
    </source>
</evidence>